<evidence type="ECO:0000256" key="4">
    <source>
        <dbReference type="SAM" id="MobiDB-lite"/>
    </source>
</evidence>
<dbReference type="PANTHER" id="PTHR18763:SF0">
    <property type="entry name" value="WD REPEAT-CONTAINING PROTEIN 18"/>
    <property type="match status" value="1"/>
</dbReference>
<keyword evidence="5" id="KW-1185">Reference proteome</keyword>
<proteinExistence type="predicted"/>
<dbReference type="PROSITE" id="PS00678">
    <property type="entry name" value="WD_REPEATS_1"/>
    <property type="match status" value="1"/>
</dbReference>
<dbReference type="Proteomes" id="UP001652628">
    <property type="component" value="Chromosome X"/>
</dbReference>
<dbReference type="InterPro" id="IPR001680">
    <property type="entry name" value="WD40_rpt"/>
</dbReference>
<dbReference type="PROSITE" id="PS50294">
    <property type="entry name" value="WD_REPEATS_REGION"/>
    <property type="match status" value="1"/>
</dbReference>
<protein>
    <submittedName>
        <fullName evidence="6">WD repeat-containing protein 18</fullName>
    </submittedName>
</protein>
<dbReference type="InterPro" id="IPR045227">
    <property type="entry name" value="WDR18/Ipi3/RID3"/>
</dbReference>
<evidence type="ECO:0000313" key="5">
    <source>
        <dbReference type="Proteomes" id="UP001652628"/>
    </source>
</evidence>
<feature type="region of interest" description="Disordered" evidence="4">
    <location>
        <begin position="491"/>
        <end position="514"/>
    </location>
</feature>
<dbReference type="InterPro" id="IPR019775">
    <property type="entry name" value="WD40_repeat_CS"/>
</dbReference>
<dbReference type="Gene3D" id="2.130.10.10">
    <property type="entry name" value="YVTN repeat-like/Quinoprotein amine dehydrogenase"/>
    <property type="match status" value="2"/>
</dbReference>
<dbReference type="InterPro" id="IPR015943">
    <property type="entry name" value="WD40/YVTN_repeat-like_dom_sf"/>
</dbReference>
<feature type="repeat" description="WD" evidence="3">
    <location>
        <begin position="278"/>
        <end position="312"/>
    </location>
</feature>
<keyword evidence="2" id="KW-0677">Repeat</keyword>
<reference evidence="6" key="1">
    <citation type="submission" date="2025-08" db="UniProtKB">
        <authorList>
            <consortium name="RefSeq"/>
        </authorList>
    </citation>
    <scope>IDENTIFICATION</scope>
</reference>
<evidence type="ECO:0000256" key="2">
    <source>
        <dbReference type="ARBA" id="ARBA00022737"/>
    </source>
</evidence>
<evidence type="ECO:0000256" key="1">
    <source>
        <dbReference type="ARBA" id="ARBA00022574"/>
    </source>
</evidence>
<dbReference type="GO" id="GO:0005656">
    <property type="term" value="C:nuclear pre-replicative complex"/>
    <property type="evidence" value="ECO:0007669"/>
    <property type="project" value="TreeGrafter"/>
</dbReference>
<gene>
    <name evidence="6" type="primary">LOC108016778</name>
</gene>
<dbReference type="GO" id="GO:0006364">
    <property type="term" value="P:rRNA processing"/>
    <property type="evidence" value="ECO:0007669"/>
    <property type="project" value="TreeGrafter"/>
</dbReference>
<dbReference type="PROSITE" id="PS50082">
    <property type="entry name" value="WD_REPEATS_2"/>
    <property type="match status" value="2"/>
</dbReference>
<feature type="region of interest" description="Disordered" evidence="4">
    <location>
        <begin position="400"/>
        <end position="466"/>
    </location>
</feature>
<feature type="compositionally biased region" description="Acidic residues" evidence="4">
    <location>
        <begin position="439"/>
        <end position="457"/>
    </location>
</feature>
<name>A0AB39ZQ67_DROSZ</name>
<dbReference type="GeneID" id="108016778"/>
<dbReference type="InterPro" id="IPR036322">
    <property type="entry name" value="WD40_repeat_dom_sf"/>
</dbReference>
<dbReference type="PANTHER" id="PTHR18763">
    <property type="entry name" value="WD-REPEAT PROTEIN 18"/>
    <property type="match status" value="1"/>
</dbReference>
<keyword evidence="1 3" id="KW-0853">WD repeat</keyword>
<feature type="compositionally biased region" description="Acidic residues" evidence="4">
    <location>
        <begin position="402"/>
        <end position="432"/>
    </location>
</feature>
<evidence type="ECO:0000256" key="3">
    <source>
        <dbReference type="PROSITE-ProRule" id="PRU00221"/>
    </source>
</evidence>
<dbReference type="GO" id="GO:0006261">
    <property type="term" value="P:DNA-templated DNA replication"/>
    <property type="evidence" value="ECO:0007669"/>
    <property type="project" value="TreeGrafter"/>
</dbReference>
<accession>A0AB39ZQ67</accession>
<dbReference type="Pfam" id="PF00400">
    <property type="entry name" value="WD40"/>
    <property type="match status" value="2"/>
</dbReference>
<feature type="repeat" description="WD" evidence="3">
    <location>
        <begin position="119"/>
        <end position="152"/>
    </location>
</feature>
<evidence type="ECO:0000313" key="6">
    <source>
        <dbReference type="RefSeq" id="XP_016939033.2"/>
    </source>
</evidence>
<dbReference type="AlphaFoldDB" id="A0AB39ZQ67"/>
<sequence>MGDAVEALFISTGSEDNTTCSVQDLRTGTDLMRYKGGGCAQHHGLEMIHLNYVFAANSAKPLLHVWPINKQEQMAGLRFVVPGKVNALALTPDGNFLVAGIQENIYLWHMNSGRMLNTLSKHYQAVTCLRFTDNGEHFISGGKDGSVLVWDLTFSAAPLDTGGGKDSTDPLYSFNDHGLAVTDLYSGIGGIRSYLYTVSLDRCCKVYDLCGGVLLLSVVFPVALHSVIVNKMETTVYVGSGDGKVFAFHMEKAPRMKEYHLEEEEIQAFVGHTAGKAITCLALNLSATTLVSGGDDNQVCVWDVGSRQLIKSLPQNGSVTNLRIRLLSPAIFLPEHKQPQLFADSLKRMISPPDDNDGIELLIDEASSTGRKTPELDYTISYPGTDEEIILKLIASMSTGADAEDEAESEAEEVESAGEEVQSENEEMESAAEEVASAAEEESGAEEVQSDAEDEPSTSETSGVEVQKLLAENARLKEESKRLFDLVFKYISSDPPAPGDIPADKPKRKKARQN</sequence>
<dbReference type="GO" id="GO:0120330">
    <property type="term" value="C:rixosome complex"/>
    <property type="evidence" value="ECO:0007669"/>
    <property type="project" value="TreeGrafter"/>
</dbReference>
<dbReference type="SMART" id="SM00320">
    <property type="entry name" value="WD40"/>
    <property type="match status" value="5"/>
</dbReference>
<dbReference type="SUPFAM" id="SSF50978">
    <property type="entry name" value="WD40 repeat-like"/>
    <property type="match status" value="1"/>
</dbReference>
<dbReference type="RefSeq" id="XP_016939033.2">
    <property type="nucleotide sequence ID" value="XM_017083544.4"/>
</dbReference>
<organism evidence="5 6">
    <name type="scientific">Drosophila suzukii</name>
    <name type="common">Spotted-wing drosophila fruit fly</name>
    <dbReference type="NCBI Taxonomy" id="28584"/>
    <lineage>
        <taxon>Eukaryota</taxon>
        <taxon>Metazoa</taxon>
        <taxon>Ecdysozoa</taxon>
        <taxon>Arthropoda</taxon>
        <taxon>Hexapoda</taxon>
        <taxon>Insecta</taxon>
        <taxon>Pterygota</taxon>
        <taxon>Neoptera</taxon>
        <taxon>Endopterygota</taxon>
        <taxon>Diptera</taxon>
        <taxon>Brachycera</taxon>
        <taxon>Muscomorpha</taxon>
        <taxon>Ephydroidea</taxon>
        <taxon>Drosophilidae</taxon>
        <taxon>Drosophila</taxon>
        <taxon>Sophophora</taxon>
    </lineage>
</organism>